<keyword evidence="8" id="KW-0175">Coiled coil</keyword>
<accession>A0ABS7Y3Z4</accession>
<dbReference type="PANTHER" id="PTHR30026">
    <property type="entry name" value="OUTER MEMBRANE PROTEIN TOLC"/>
    <property type="match status" value="1"/>
</dbReference>
<dbReference type="PANTHER" id="PTHR30026:SF20">
    <property type="entry name" value="OUTER MEMBRANE PROTEIN TOLC"/>
    <property type="match status" value="1"/>
</dbReference>
<feature type="coiled-coil region" evidence="8">
    <location>
        <begin position="199"/>
        <end position="226"/>
    </location>
</feature>
<feature type="chain" id="PRO_5046704321" evidence="9">
    <location>
        <begin position="26"/>
        <end position="456"/>
    </location>
</feature>
<evidence type="ECO:0000256" key="3">
    <source>
        <dbReference type="ARBA" id="ARBA00022448"/>
    </source>
</evidence>
<comment type="caution">
    <text evidence="10">The sequence shown here is derived from an EMBL/GenBank/DDBJ whole genome shotgun (WGS) entry which is preliminary data.</text>
</comment>
<feature type="signal peptide" evidence="9">
    <location>
        <begin position="1"/>
        <end position="25"/>
    </location>
</feature>
<dbReference type="Proteomes" id="UP001198602">
    <property type="component" value="Unassembled WGS sequence"/>
</dbReference>
<dbReference type="InterPro" id="IPR010130">
    <property type="entry name" value="T1SS_OMP_TolC"/>
</dbReference>
<name>A0ABS7Y3Z4_9BURK</name>
<evidence type="ECO:0000256" key="9">
    <source>
        <dbReference type="SAM" id="SignalP"/>
    </source>
</evidence>
<evidence type="ECO:0000256" key="6">
    <source>
        <dbReference type="ARBA" id="ARBA00023136"/>
    </source>
</evidence>
<keyword evidence="4" id="KW-1134">Transmembrane beta strand</keyword>
<dbReference type="EMBL" id="JAHYBX010000001">
    <property type="protein sequence ID" value="MCA1854384.1"/>
    <property type="molecule type" value="Genomic_DNA"/>
</dbReference>
<keyword evidence="9" id="KW-0732">Signal</keyword>
<sequence>MSRQCILPSLRLRACALAAVLAATAAGAGQAGAVTLQQAYEAALKNDPTYRMNYYANEATKENRILGRSTLLPTVSASYSNTRNVMDRESIQTIAGKPFRSVTHPKYSSHSSVVQLRQPLFNIEAIQRYEQGKVQTAQGAKQFEADTNEVAVRMTSAYMDALFAEDQVALARVQRDMYAEQQKMNARLFSKGEGTRTDMLETQARLEVAEAMLIEAQDNARVMRETLEGIIGGPAGQLDRLVDGFRPAQLAPASFEEWQKLALANNNELAAARLGVENARLDIGRMKAGHFPRVDFVASYSKGDNETINTIGEQNTNRALGVQVNIPLYQGGAVNAQVRQAAATYERARADLDARSDKVTIELRRAHSLAQSSVRKIDALVKAVDAAQLLMKATEQSIKGGVRINLDLLTAQEQLFTSQRDLAQARYAYLIALLRLRALAGNIGTQEIREIAAYFR</sequence>
<keyword evidence="6" id="KW-0472">Membrane</keyword>
<dbReference type="NCBIfam" id="TIGR01844">
    <property type="entry name" value="type_I_sec_TolC"/>
    <property type="match status" value="1"/>
</dbReference>
<comment type="subcellular location">
    <subcellularLocation>
        <location evidence="1">Cell outer membrane</location>
    </subcellularLocation>
</comment>
<evidence type="ECO:0000256" key="8">
    <source>
        <dbReference type="SAM" id="Coils"/>
    </source>
</evidence>
<dbReference type="RefSeq" id="WP_225236862.1">
    <property type="nucleotide sequence ID" value="NZ_JAHYBX010000001.1"/>
</dbReference>
<dbReference type="InterPro" id="IPR003423">
    <property type="entry name" value="OMP_efflux"/>
</dbReference>
<dbReference type="InterPro" id="IPR051906">
    <property type="entry name" value="TolC-like"/>
</dbReference>
<dbReference type="Pfam" id="PF02321">
    <property type="entry name" value="OEP"/>
    <property type="match status" value="2"/>
</dbReference>
<protein>
    <submittedName>
        <fullName evidence="10">TolC family outer membrane protein</fullName>
    </submittedName>
</protein>
<evidence type="ECO:0000256" key="2">
    <source>
        <dbReference type="ARBA" id="ARBA00007613"/>
    </source>
</evidence>
<evidence type="ECO:0000256" key="5">
    <source>
        <dbReference type="ARBA" id="ARBA00022692"/>
    </source>
</evidence>
<organism evidence="10 11">
    <name type="scientific">Massilia hydrophila</name>
    <dbReference type="NCBI Taxonomy" id="3044279"/>
    <lineage>
        <taxon>Bacteria</taxon>
        <taxon>Pseudomonadati</taxon>
        <taxon>Pseudomonadota</taxon>
        <taxon>Betaproteobacteria</taxon>
        <taxon>Burkholderiales</taxon>
        <taxon>Oxalobacteraceae</taxon>
        <taxon>Telluria group</taxon>
        <taxon>Massilia</taxon>
    </lineage>
</organism>
<evidence type="ECO:0000256" key="1">
    <source>
        <dbReference type="ARBA" id="ARBA00004442"/>
    </source>
</evidence>
<evidence type="ECO:0000313" key="10">
    <source>
        <dbReference type="EMBL" id="MCA1854384.1"/>
    </source>
</evidence>
<gene>
    <name evidence="10" type="ORF">LE190_00380</name>
</gene>
<evidence type="ECO:0000256" key="7">
    <source>
        <dbReference type="ARBA" id="ARBA00023237"/>
    </source>
</evidence>
<reference evidence="10 11" key="1">
    <citation type="submission" date="2021-07" db="EMBL/GenBank/DDBJ databases">
        <title>Characterization of Violacein-producing bacteria and related species.</title>
        <authorList>
            <person name="Wilson H.S."/>
            <person name="De Leon M.E."/>
        </authorList>
    </citation>
    <scope>NUCLEOTIDE SEQUENCE [LARGE SCALE GENOMIC DNA]</scope>
    <source>
        <strain evidence="10 11">HSC-2F05</strain>
    </source>
</reference>
<evidence type="ECO:0000313" key="11">
    <source>
        <dbReference type="Proteomes" id="UP001198602"/>
    </source>
</evidence>
<keyword evidence="5" id="KW-0812">Transmembrane</keyword>
<dbReference type="SUPFAM" id="SSF56954">
    <property type="entry name" value="Outer membrane efflux proteins (OEP)"/>
    <property type="match status" value="1"/>
</dbReference>
<comment type="similarity">
    <text evidence="2">Belongs to the outer membrane factor (OMF) (TC 1.B.17) family.</text>
</comment>
<keyword evidence="11" id="KW-1185">Reference proteome</keyword>
<dbReference type="Gene3D" id="1.20.1600.10">
    <property type="entry name" value="Outer membrane efflux proteins (OEP)"/>
    <property type="match status" value="1"/>
</dbReference>
<keyword evidence="3" id="KW-0813">Transport</keyword>
<evidence type="ECO:0000256" key="4">
    <source>
        <dbReference type="ARBA" id="ARBA00022452"/>
    </source>
</evidence>
<proteinExistence type="inferred from homology"/>
<keyword evidence="7" id="KW-0998">Cell outer membrane</keyword>